<gene>
    <name evidence="1" type="ORF">IC614_07555</name>
</gene>
<proteinExistence type="predicted"/>
<evidence type="ECO:0000313" key="2">
    <source>
        <dbReference type="Proteomes" id="UP000594873"/>
    </source>
</evidence>
<reference evidence="1 2" key="1">
    <citation type="submission" date="2020-11" db="EMBL/GenBank/DDBJ databases">
        <title>Genome seq and assembly of Sphingosinicella sp.</title>
        <authorList>
            <person name="Chhetri G."/>
        </authorList>
    </citation>
    <scope>NUCLEOTIDE SEQUENCE [LARGE SCALE GENOMIC DNA]</scope>
    <source>
        <strain evidence="1 2">UDD2</strain>
    </source>
</reference>
<keyword evidence="2" id="KW-1185">Reference proteome</keyword>
<accession>A0A7T2LL80</accession>
<evidence type="ECO:0000313" key="1">
    <source>
        <dbReference type="EMBL" id="QPQ54221.1"/>
    </source>
</evidence>
<dbReference type="EMBL" id="CP065592">
    <property type="protein sequence ID" value="QPQ54221.1"/>
    <property type="molecule type" value="Genomic_DNA"/>
</dbReference>
<dbReference type="AlphaFoldDB" id="A0A7T2LL80"/>
<protein>
    <submittedName>
        <fullName evidence="1">Uncharacterized protein</fullName>
    </submittedName>
</protein>
<dbReference type="KEGG" id="sflv:IC614_07555"/>
<dbReference type="RefSeq" id="WP_200970748.1">
    <property type="nucleotide sequence ID" value="NZ_CP065592.1"/>
</dbReference>
<dbReference type="Proteomes" id="UP000594873">
    <property type="component" value="Chromosome"/>
</dbReference>
<name>A0A7T2LL80_9SPHN</name>
<organism evidence="1 2">
    <name type="scientific">Allosphingosinicella flava</name>
    <dbReference type="NCBI Taxonomy" id="2771430"/>
    <lineage>
        <taxon>Bacteria</taxon>
        <taxon>Pseudomonadati</taxon>
        <taxon>Pseudomonadota</taxon>
        <taxon>Alphaproteobacteria</taxon>
        <taxon>Sphingomonadales</taxon>
        <taxon>Sphingomonadaceae</taxon>
        <taxon>Allosphingosinicella</taxon>
    </lineage>
</organism>
<sequence>MIIAHILATVAKDIVKRRVDRTRPRLLIEEGRYVTDRLLRLFGPKA</sequence>